<dbReference type="EMBL" id="LT608328">
    <property type="protein sequence ID" value="SCM59670.1"/>
    <property type="molecule type" value="Genomic_DNA"/>
</dbReference>
<dbReference type="RefSeq" id="WP_071137915.1">
    <property type="nucleotide sequence ID" value="NZ_LT608328.1"/>
</dbReference>
<organism evidence="2 3">
    <name type="scientific">Petrimonas mucosa</name>
    <dbReference type="NCBI Taxonomy" id="1642646"/>
    <lineage>
        <taxon>Bacteria</taxon>
        <taxon>Pseudomonadati</taxon>
        <taxon>Bacteroidota</taxon>
        <taxon>Bacteroidia</taxon>
        <taxon>Bacteroidales</taxon>
        <taxon>Dysgonomonadaceae</taxon>
        <taxon>Petrimonas</taxon>
    </lineage>
</organism>
<dbReference type="STRING" id="1642646.ING2E5A_2875"/>
<dbReference type="Gene3D" id="3.40.50.720">
    <property type="entry name" value="NAD(P)-binding Rossmann-like Domain"/>
    <property type="match status" value="1"/>
</dbReference>
<feature type="domain" description="Gfo/Idh/MocA-like oxidoreductase N-terminal" evidence="1">
    <location>
        <begin position="23"/>
        <end position="151"/>
    </location>
</feature>
<evidence type="ECO:0000313" key="2">
    <source>
        <dbReference type="EMBL" id="SCM59670.1"/>
    </source>
</evidence>
<sequence>MKLRIILSVLLSGFLFVSHAQMKIGIIGLDTSHSIAFTKFINGADKKEEYKDFQIVAAYPYGSKSIKSSYDRIPGYIEQVKEMGVEIVSSIPELLDKVDCVLLETNDGNLHLEQAYEVFKAGKIMFIDKPIGANLAQAIAIYELSKKYNVPIFSSSALRYVPESQKLRNGELGEVQGVNTYTPGTLEPSHADMAWYGIHGIEALFTVMGTGCVSVNRMSSEGSDVIVGLWDDGRIGTVRAIREGHRPYDGHAFTDKGIVSTGKYQGYEPLLREILNFFTTGIPPVSEKETLEIFTFIEAADESKGAKGKIVSMEETFKKGAKDARKLIRKLK</sequence>
<proteinExistence type="predicted"/>
<dbReference type="InterPro" id="IPR036291">
    <property type="entry name" value="NAD(P)-bd_dom_sf"/>
</dbReference>
<accession>A0A1G4GAU6</accession>
<dbReference type="InterPro" id="IPR050463">
    <property type="entry name" value="Gfo/Idh/MocA_oxidrdct_glycsds"/>
</dbReference>
<dbReference type="InterPro" id="IPR000683">
    <property type="entry name" value="Gfo/Idh/MocA-like_OxRdtase_N"/>
</dbReference>
<reference evidence="2 3" key="1">
    <citation type="submission" date="2016-08" db="EMBL/GenBank/DDBJ databases">
        <authorList>
            <person name="Seilhamer J.J."/>
        </authorList>
    </citation>
    <scope>NUCLEOTIDE SEQUENCE [LARGE SCALE GENOMIC DNA]</scope>
    <source>
        <strain evidence="2">ING2-E5A</strain>
    </source>
</reference>
<protein>
    <recommendedName>
        <fullName evidence="1">Gfo/Idh/MocA-like oxidoreductase N-terminal domain-containing protein</fullName>
    </recommendedName>
</protein>
<evidence type="ECO:0000313" key="3">
    <source>
        <dbReference type="Proteomes" id="UP000178485"/>
    </source>
</evidence>
<name>A0A1G4GAU6_9BACT</name>
<dbReference type="GO" id="GO:0000166">
    <property type="term" value="F:nucleotide binding"/>
    <property type="evidence" value="ECO:0007669"/>
    <property type="project" value="InterPro"/>
</dbReference>
<dbReference type="AlphaFoldDB" id="A0A1G4GAU6"/>
<keyword evidence="3" id="KW-1185">Reference proteome</keyword>
<dbReference type="KEGG" id="pmuc:ING2E5A_2875"/>
<dbReference type="PANTHER" id="PTHR43818:SF9">
    <property type="entry name" value="HYPOTHETICAL OXIDOREDUCTASE"/>
    <property type="match status" value="1"/>
</dbReference>
<dbReference type="PANTHER" id="PTHR43818">
    <property type="entry name" value="BCDNA.GH03377"/>
    <property type="match status" value="1"/>
</dbReference>
<dbReference type="Proteomes" id="UP000178485">
    <property type="component" value="Chromosome i"/>
</dbReference>
<dbReference type="Pfam" id="PF01408">
    <property type="entry name" value="GFO_IDH_MocA"/>
    <property type="match status" value="1"/>
</dbReference>
<dbReference type="SUPFAM" id="SSF51735">
    <property type="entry name" value="NAD(P)-binding Rossmann-fold domains"/>
    <property type="match status" value="1"/>
</dbReference>
<gene>
    <name evidence="2" type="ORF">ING2E5A_2875</name>
</gene>
<evidence type="ECO:0000259" key="1">
    <source>
        <dbReference type="Pfam" id="PF01408"/>
    </source>
</evidence>